<feature type="transmembrane region" description="Helical" evidence="1">
    <location>
        <begin position="21"/>
        <end position="40"/>
    </location>
</feature>
<comment type="caution">
    <text evidence="2">The sequence shown here is derived from an EMBL/GenBank/DDBJ whole genome shotgun (WGS) entry which is preliminary data.</text>
</comment>
<dbReference type="AlphaFoldDB" id="A0A7J9RS70"/>
<dbReference type="Proteomes" id="UP000582213">
    <property type="component" value="Unassembled WGS sequence"/>
</dbReference>
<sequence>MKRKNKNMTVKEIEPWGVNVPYIYLSTIMFLLGGISLIKFPFYHPYFMMIGAYSLYFGMIQRLFFPAKNYLPLHILALILLAIPISHYFQFLASIVLVITEIKALKDVKSYGSKFPVSTLVLSSPFLSVISWYFYINYWSLIIPLAVYILGVNIGVFTATLGVKPFFGLYQVPVLILLIISVFLPFFLAIALVYYFAFLMRKGIKKINWTSISVILVSLASMSALYLGDLSHAFFLDVMFPLFFSCITYSTARYNHEKVVYIIPLLLLAFFTRFINLQFSAIFLPIAYIYFLYLIKDTLGITGIKLGISKKYLL</sequence>
<feature type="transmembrane region" description="Helical" evidence="1">
    <location>
        <begin position="175"/>
        <end position="197"/>
    </location>
</feature>
<protein>
    <submittedName>
        <fullName evidence="2">Uncharacterized protein</fullName>
    </submittedName>
</protein>
<accession>A0A7J9RS70</accession>
<feature type="transmembrane region" description="Helical" evidence="1">
    <location>
        <begin position="233"/>
        <end position="252"/>
    </location>
</feature>
<gene>
    <name evidence="2" type="ORF">HNQ62_001431</name>
</gene>
<reference evidence="2 3" key="1">
    <citation type="submission" date="2020-08" db="EMBL/GenBank/DDBJ databases">
        <title>Genomic Encyclopedia of Type Strains, Phase IV (KMG-IV): sequencing the most valuable type-strain genomes for metagenomic binning, comparative biology and taxonomic classification.</title>
        <authorList>
            <person name="Goeker M."/>
        </authorList>
    </citation>
    <scope>NUCLEOTIDE SEQUENCE [LARGE SCALE GENOMIC DNA]</scope>
    <source>
        <strain evidence="2 3">DSM 12421</strain>
    </source>
</reference>
<keyword evidence="1" id="KW-0812">Transmembrane</keyword>
<name>A0A7J9RS70_SULOH</name>
<feature type="transmembrane region" description="Helical" evidence="1">
    <location>
        <begin position="77"/>
        <end position="100"/>
    </location>
</feature>
<keyword evidence="1" id="KW-1133">Transmembrane helix</keyword>
<organism evidence="2 3">
    <name type="scientific">Sulfurisphaera ohwakuensis</name>
    <dbReference type="NCBI Taxonomy" id="69656"/>
    <lineage>
        <taxon>Archaea</taxon>
        <taxon>Thermoproteota</taxon>
        <taxon>Thermoprotei</taxon>
        <taxon>Sulfolobales</taxon>
        <taxon>Sulfolobaceae</taxon>
        <taxon>Sulfurisphaera</taxon>
    </lineage>
</organism>
<feature type="transmembrane region" description="Helical" evidence="1">
    <location>
        <begin position="115"/>
        <end position="135"/>
    </location>
</feature>
<feature type="transmembrane region" description="Helical" evidence="1">
    <location>
        <begin position="142"/>
        <end position="163"/>
    </location>
</feature>
<proteinExistence type="predicted"/>
<evidence type="ECO:0000313" key="2">
    <source>
        <dbReference type="EMBL" id="MBB5253661.1"/>
    </source>
</evidence>
<feature type="transmembrane region" description="Helical" evidence="1">
    <location>
        <begin position="282"/>
        <end position="304"/>
    </location>
</feature>
<evidence type="ECO:0000256" key="1">
    <source>
        <dbReference type="SAM" id="Phobius"/>
    </source>
</evidence>
<feature type="transmembrane region" description="Helical" evidence="1">
    <location>
        <begin position="46"/>
        <end position="65"/>
    </location>
</feature>
<feature type="transmembrane region" description="Helical" evidence="1">
    <location>
        <begin position="259"/>
        <end position="276"/>
    </location>
</feature>
<dbReference type="EMBL" id="JACHFY010000006">
    <property type="protein sequence ID" value="MBB5253661.1"/>
    <property type="molecule type" value="Genomic_DNA"/>
</dbReference>
<evidence type="ECO:0000313" key="3">
    <source>
        <dbReference type="Proteomes" id="UP000582213"/>
    </source>
</evidence>
<keyword evidence="1" id="KW-0472">Membrane</keyword>
<feature type="transmembrane region" description="Helical" evidence="1">
    <location>
        <begin position="209"/>
        <end position="227"/>
    </location>
</feature>